<comment type="caution">
    <text evidence="2">The sequence shown here is derived from an EMBL/GenBank/DDBJ whole genome shotgun (WGS) entry which is preliminary data.</text>
</comment>
<accession>A0AAV4EPH6</accession>
<evidence type="ECO:0000313" key="2">
    <source>
        <dbReference type="EMBL" id="GFR62804.1"/>
    </source>
</evidence>
<feature type="region of interest" description="Disordered" evidence="1">
    <location>
        <begin position="68"/>
        <end position="98"/>
    </location>
</feature>
<evidence type="ECO:0000256" key="1">
    <source>
        <dbReference type="SAM" id="MobiDB-lite"/>
    </source>
</evidence>
<keyword evidence="3" id="KW-1185">Reference proteome</keyword>
<evidence type="ECO:0000313" key="3">
    <source>
        <dbReference type="Proteomes" id="UP000762676"/>
    </source>
</evidence>
<reference evidence="2 3" key="1">
    <citation type="journal article" date="2021" name="Elife">
        <title>Chloroplast acquisition without the gene transfer in kleptoplastic sea slugs, Plakobranchus ocellatus.</title>
        <authorList>
            <person name="Maeda T."/>
            <person name="Takahashi S."/>
            <person name="Yoshida T."/>
            <person name="Shimamura S."/>
            <person name="Takaki Y."/>
            <person name="Nagai Y."/>
            <person name="Toyoda A."/>
            <person name="Suzuki Y."/>
            <person name="Arimoto A."/>
            <person name="Ishii H."/>
            <person name="Satoh N."/>
            <person name="Nishiyama T."/>
            <person name="Hasebe M."/>
            <person name="Maruyama T."/>
            <person name="Minagawa J."/>
            <person name="Obokata J."/>
            <person name="Shigenobu S."/>
        </authorList>
    </citation>
    <scope>NUCLEOTIDE SEQUENCE [LARGE SCALE GENOMIC DNA]</scope>
</reference>
<dbReference type="Proteomes" id="UP000762676">
    <property type="component" value="Unassembled WGS sequence"/>
</dbReference>
<dbReference type="AlphaFoldDB" id="A0AAV4EPH6"/>
<organism evidence="2 3">
    <name type="scientific">Elysia marginata</name>
    <dbReference type="NCBI Taxonomy" id="1093978"/>
    <lineage>
        <taxon>Eukaryota</taxon>
        <taxon>Metazoa</taxon>
        <taxon>Spiralia</taxon>
        <taxon>Lophotrochozoa</taxon>
        <taxon>Mollusca</taxon>
        <taxon>Gastropoda</taxon>
        <taxon>Heterobranchia</taxon>
        <taxon>Euthyneura</taxon>
        <taxon>Panpulmonata</taxon>
        <taxon>Sacoglossa</taxon>
        <taxon>Placobranchoidea</taxon>
        <taxon>Plakobranchidae</taxon>
        <taxon>Elysia</taxon>
    </lineage>
</organism>
<sequence length="98" mass="11324">MKKKKYRENWNGPFLSGVVIKAVSKASRMVRPLLEPMHNTPLPLSKKKDDDLQQIKKFCLSTESQDHYRRLPCEGEEQDGDNYSEVSDEGESTDYDSE</sequence>
<proteinExistence type="predicted"/>
<name>A0AAV4EPH6_9GAST</name>
<protein>
    <submittedName>
        <fullName evidence="2">Uncharacterized protein</fullName>
    </submittedName>
</protein>
<feature type="compositionally biased region" description="Acidic residues" evidence="1">
    <location>
        <begin position="74"/>
        <end position="98"/>
    </location>
</feature>
<dbReference type="EMBL" id="BMAT01000257">
    <property type="protein sequence ID" value="GFR62804.1"/>
    <property type="molecule type" value="Genomic_DNA"/>
</dbReference>
<gene>
    <name evidence="2" type="ORF">ElyMa_000139200</name>
</gene>